<proteinExistence type="predicted"/>
<dbReference type="GO" id="GO:0005576">
    <property type="term" value="C:extracellular region"/>
    <property type="evidence" value="ECO:0007669"/>
    <property type="project" value="UniProtKB-SubCell"/>
</dbReference>
<evidence type="ECO:0000256" key="1">
    <source>
        <dbReference type="ARBA" id="ARBA00004613"/>
    </source>
</evidence>
<evidence type="ECO:0000313" key="5">
    <source>
        <dbReference type="Proteomes" id="UP000033841"/>
    </source>
</evidence>
<dbReference type="PANTHER" id="PTHR34216:SF3">
    <property type="entry name" value="POLY-BETA-1,6-N-ACETYL-D-GLUCOSAMINE N-DEACETYLASE"/>
    <property type="match status" value="1"/>
</dbReference>
<comment type="caution">
    <text evidence="4">The sequence shown here is derived from an EMBL/GenBank/DDBJ whole genome shotgun (WGS) entry which is preliminary data.</text>
</comment>
<dbReference type="PROSITE" id="PS51677">
    <property type="entry name" value="NODB"/>
    <property type="match status" value="1"/>
</dbReference>
<reference evidence="4 5" key="1">
    <citation type="journal article" date="2015" name="Nature">
        <title>rRNA introns, odd ribosomes, and small enigmatic genomes across a large radiation of phyla.</title>
        <authorList>
            <person name="Brown C.T."/>
            <person name="Hug L.A."/>
            <person name="Thomas B.C."/>
            <person name="Sharon I."/>
            <person name="Castelle C.J."/>
            <person name="Singh A."/>
            <person name="Wilkins M.J."/>
            <person name="Williams K.H."/>
            <person name="Banfield J.F."/>
        </authorList>
    </citation>
    <scope>NUCLEOTIDE SEQUENCE [LARGE SCALE GENOMIC DNA]</scope>
</reference>
<dbReference type="Gene3D" id="3.20.20.370">
    <property type="entry name" value="Glycoside hydrolase/deacetylase"/>
    <property type="match status" value="1"/>
</dbReference>
<organism evidence="4 5">
    <name type="scientific">Candidatus Shapirobacteria bacterium GW2011_GWE1_38_92</name>
    <dbReference type="NCBI Taxonomy" id="1618489"/>
    <lineage>
        <taxon>Bacteria</taxon>
        <taxon>Candidatus Shapironibacteriota</taxon>
    </lineage>
</organism>
<dbReference type="GO" id="GO:0005975">
    <property type="term" value="P:carbohydrate metabolic process"/>
    <property type="evidence" value="ECO:0007669"/>
    <property type="project" value="InterPro"/>
</dbReference>
<keyword evidence="2" id="KW-0732">Signal</keyword>
<dbReference type="InterPro" id="IPR002509">
    <property type="entry name" value="NODB_dom"/>
</dbReference>
<dbReference type="Proteomes" id="UP000033841">
    <property type="component" value="Unassembled WGS sequence"/>
</dbReference>
<name>A0A0G0LP64_9BACT</name>
<evidence type="ECO:0000313" key="4">
    <source>
        <dbReference type="EMBL" id="KKQ92872.1"/>
    </source>
</evidence>
<dbReference type="AlphaFoldDB" id="A0A0G0LP64"/>
<dbReference type="CDD" id="cd10967">
    <property type="entry name" value="CE4_GLA_like_6s"/>
    <property type="match status" value="1"/>
</dbReference>
<dbReference type="PANTHER" id="PTHR34216">
    <property type="match status" value="1"/>
</dbReference>
<dbReference type="EMBL" id="LBVR01000001">
    <property type="protein sequence ID" value="KKQ92872.1"/>
    <property type="molecule type" value="Genomic_DNA"/>
</dbReference>
<sequence>MKKIFVTTSWDDGHKLDLKVSELLTKYGLTGTFYVATNQVNRLNDDDIREISKRHEIGAHTVNHPRLSAISIDKAAEEIKNSKTILENIVGKPVEMFAYPFGDYNEEVKCIVGSCGFRGARTTKDWSWDLPEDAFEMPTSLHVYPHPLRPGVSSLRARLKPLFYNFPKIIHHRLRPAAIFSWRNLALAMFDRAYAEGSVFHIWGHSWEIEKYGMWNDFEDLLKYISSHVGIVYSTNRDIIRASLDKK</sequence>
<feature type="domain" description="NodB homology" evidence="3">
    <location>
        <begin position="2"/>
        <end position="188"/>
    </location>
</feature>
<dbReference type="GO" id="GO:0016810">
    <property type="term" value="F:hydrolase activity, acting on carbon-nitrogen (but not peptide) bonds"/>
    <property type="evidence" value="ECO:0007669"/>
    <property type="project" value="InterPro"/>
</dbReference>
<gene>
    <name evidence="4" type="ORF">UT14_C0001G0015</name>
</gene>
<dbReference type="SUPFAM" id="SSF88713">
    <property type="entry name" value="Glycoside hydrolase/deacetylase"/>
    <property type="match status" value="1"/>
</dbReference>
<protein>
    <submittedName>
        <fullName evidence="4">Polysaccharide deacetylase</fullName>
    </submittedName>
</protein>
<comment type="subcellular location">
    <subcellularLocation>
        <location evidence="1">Secreted</location>
    </subcellularLocation>
</comment>
<evidence type="ECO:0000256" key="2">
    <source>
        <dbReference type="ARBA" id="ARBA00022729"/>
    </source>
</evidence>
<dbReference type="Pfam" id="PF01522">
    <property type="entry name" value="Polysacc_deac_1"/>
    <property type="match status" value="1"/>
</dbReference>
<dbReference type="InterPro" id="IPR051398">
    <property type="entry name" value="Polysacch_Deacetylase"/>
</dbReference>
<dbReference type="InterPro" id="IPR011330">
    <property type="entry name" value="Glyco_hydro/deAcase_b/a-brl"/>
</dbReference>
<evidence type="ECO:0000259" key="3">
    <source>
        <dbReference type="PROSITE" id="PS51677"/>
    </source>
</evidence>
<accession>A0A0G0LP64</accession>